<dbReference type="Gene3D" id="3.10.129.10">
    <property type="entry name" value="Hotdog Thioesterase"/>
    <property type="match status" value="2"/>
</dbReference>
<dbReference type="PANTHER" id="PTHR31793">
    <property type="entry name" value="4-HYDROXYBENZOYL-COA THIOESTERASE FAMILY MEMBER"/>
    <property type="match status" value="1"/>
</dbReference>
<dbReference type="InterPro" id="IPR029069">
    <property type="entry name" value="HotDog_dom_sf"/>
</dbReference>
<dbReference type="CDD" id="cd00586">
    <property type="entry name" value="4HBT"/>
    <property type="match status" value="1"/>
</dbReference>
<sequence length="322" mass="36180">MSISGAFSAIWTVIHRLQRVRRVPAPDLIPTFTTAVNTWQCDENDHLNVQFYTEFGHEASAHLLATLGLGPRAQRDRGLLLQPRWDHIRYLREFRVVDTVEVRSAPTEVGDRHLVIYHEVRNPADGSVASTVTRRVDSDRSWPAAFRQRARTACIELPASARPRSVGSLAVPAITLAEAPRTGLIEVGRTVVKPLECDEHGVFLPRHQFGRYSDGAPFLWNHLGFNRAAMQERQEGSVVVEMLQHYRTPLRAGDLAVVMSGLADFSDKILKFTHFLFEAESGTLAACAEAVGMKFDQKIRKIMTFSTEDQCRLAARKLHLFA</sequence>
<evidence type="ECO:0000313" key="3">
    <source>
        <dbReference type="EMBL" id="SJZ74835.1"/>
    </source>
</evidence>
<organism evidence="3 4">
    <name type="scientific">Enhydrobacter aerosaccus</name>
    <dbReference type="NCBI Taxonomy" id="225324"/>
    <lineage>
        <taxon>Bacteria</taxon>
        <taxon>Pseudomonadati</taxon>
        <taxon>Pseudomonadota</taxon>
        <taxon>Alphaproteobacteria</taxon>
        <taxon>Hyphomicrobiales</taxon>
        <taxon>Enhydrobacter</taxon>
    </lineage>
</organism>
<dbReference type="Proteomes" id="UP000190092">
    <property type="component" value="Unassembled WGS sequence"/>
</dbReference>
<proteinExistence type="inferred from homology"/>
<evidence type="ECO:0000256" key="2">
    <source>
        <dbReference type="ARBA" id="ARBA00022801"/>
    </source>
</evidence>
<dbReference type="OrthoDB" id="7597365at2"/>
<dbReference type="PANTHER" id="PTHR31793:SF27">
    <property type="entry name" value="NOVEL THIOESTERASE SUPERFAMILY DOMAIN AND SAPOSIN A-TYPE DOMAIN CONTAINING PROTEIN (0610012H03RIK)"/>
    <property type="match status" value="1"/>
</dbReference>
<gene>
    <name evidence="3" type="ORF">SAMN02745126_02134</name>
</gene>
<accession>A0A1T4N6V1</accession>
<dbReference type="SUPFAM" id="SSF54637">
    <property type="entry name" value="Thioesterase/thiol ester dehydrase-isomerase"/>
    <property type="match status" value="2"/>
</dbReference>
<dbReference type="InterPro" id="IPR050563">
    <property type="entry name" value="4-hydroxybenzoyl-CoA_TE"/>
</dbReference>
<dbReference type="STRING" id="225324.SAMN02745126_02134"/>
<reference evidence="4" key="1">
    <citation type="submission" date="2017-02" db="EMBL/GenBank/DDBJ databases">
        <authorList>
            <person name="Varghese N."/>
            <person name="Submissions S."/>
        </authorList>
    </citation>
    <scope>NUCLEOTIDE SEQUENCE [LARGE SCALE GENOMIC DNA]</scope>
    <source>
        <strain evidence="4">ATCC 27094</strain>
    </source>
</reference>
<keyword evidence="4" id="KW-1185">Reference proteome</keyword>
<comment type="similarity">
    <text evidence="1">Belongs to the 4-hydroxybenzoyl-CoA thioesterase family.</text>
</comment>
<evidence type="ECO:0000313" key="4">
    <source>
        <dbReference type="Proteomes" id="UP000190092"/>
    </source>
</evidence>
<dbReference type="EMBL" id="FUWJ01000002">
    <property type="protein sequence ID" value="SJZ74835.1"/>
    <property type="molecule type" value="Genomic_DNA"/>
</dbReference>
<dbReference type="AlphaFoldDB" id="A0A1T4N6V1"/>
<dbReference type="Pfam" id="PF13279">
    <property type="entry name" value="4HBT_2"/>
    <property type="match status" value="2"/>
</dbReference>
<evidence type="ECO:0000256" key="1">
    <source>
        <dbReference type="ARBA" id="ARBA00005953"/>
    </source>
</evidence>
<name>A0A1T4N6V1_9HYPH</name>
<keyword evidence="2" id="KW-0378">Hydrolase</keyword>
<dbReference type="GO" id="GO:0047617">
    <property type="term" value="F:fatty acyl-CoA hydrolase activity"/>
    <property type="evidence" value="ECO:0007669"/>
    <property type="project" value="TreeGrafter"/>
</dbReference>
<protein>
    <submittedName>
        <fullName evidence="3">Thioesterase-like superfamily protein</fullName>
    </submittedName>
</protein>